<protein>
    <submittedName>
        <fullName evidence="2">Uncharacterized protein</fullName>
    </submittedName>
</protein>
<evidence type="ECO:0000313" key="3">
    <source>
        <dbReference type="Proteomes" id="UP000319825"/>
    </source>
</evidence>
<proteinExistence type="predicted"/>
<organism evidence="2 3">
    <name type="scientific">Micromonospora olivasterospora</name>
    <dbReference type="NCBI Taxonomy" id="1880"/>
    <lineage>
        <taxon>Bacteria</taxon>
        <taxon>Bacillati</taxon>
        <taxon>Actinomycetota</taxon>
        <taxon>Actinomycetes</taxon>
        <taxon>Micromonosporales</taxon>
        <taxon>Micromonosporaceae</taxon>
        <taxon>Micromonospora</taxon>
    </lineage>
</organism>
<feature type="compositionally biased region" description="Basic residues" evidence="1">
    <location>
        <begin position="1"/>
        <end position="13"/>
    </location>
</feature>
<evidence type="ECO:0000313" key="2">
    <source>
        <dbReference type="EMBL" id="TWH69739.1"/>
    </source>
</evidence>
<reference evidence="2 3" key="1">
    <citation type="submission" date="2019-07" db="EMBL/GenBank/DDBJ databases">
        <title>R&amp;d 2014.</title>
        <authorList>
            <person name="Klenk H.-P."/>
        </authorList>
    </citation>
    <scope>NUCLEOTIDE SEQUENCE [LARGE SCALE GENOMIC DNA]</scope>
    <source>
        <strain evidence="2 3">DSM 43868</strain>
    </source>
</reference>
<gene>
    <name evidence="2" type="ORF">JD77_04753</name>
</gene>
<comment type="caution">
    <text evidence="2">The sequence shown here is derived from an EMBL/GenBank/DDBJ whole genome shotgun (WGS) entry which is preliminary data.</text>
</comment>
<dbReference type="AlphaFoldDB" id="A0A562IFE2"/>
<evidence type="ECO:0000256" key="1">
    <source>
        <dbReference type="SAM" id="MobiDB-lite"/>
    </source>
</evidence>
<feature type="region of interest" description="Disordered" evidence="1">
    <location>
        <begin position="1"/>
        <end position="51"/>
    </location>
</feature>
<feature type="compositionally biased region" description="Pro residues" evidence="1">
    <location>
        <begin position="39"/>
        <end position="49"/>
    </location>
</feature>
<name>A0A562IFE2_MICOL</name>
<keyword evidence="3" id="KW-1185">Reference proteome</keyword>
<feature type="compositionally biased region" description="Basic and acidic residues" evidence="1">
    <location>
        <begin position="14"/>
        <end position="38"/>
    </location>
</feature>
<sequence>MGGRHRFRRGRHCAPRDVRRDERRPTPKPERPPAHDDPPPSGPMIPAPRVPRYDVATQVLWHLAGELRTPAQTMRGYGDAR</sequence>
<dbReference type="EMBL" id="VLKE01000001">
    <property type="protein sequence ID" value="TWH69739.1"/>
    <property type="molecule type" value="Genomic_DNA"/>
</dbReference>
<accession>A0A562IFE2</accession>
<dbReference type="Proteomes" id="UP000319825">
    <property type="component" value="Unassembled WGS sequence"/>
</dbReference>